<accession>A0A1J1GP55</accession>
<keyword evidence="3" id="KW-1185">Reference proteome</keyword>
<dbReference type="VEuPathDB" id="PlasmoDB:PGAL8A_00178800"/>
<dbReference type="Proteomes" id="UP000220797">
    <property type="component" value="Unassembled WGS sequence"/>
</dbReference>
<keyword evidence="1" id="KW-1133">Transmembrane helix</keyword>
<dbReference type="RefSeq" id="XP_028526897.1">
    <property type="nucleotide sequence ID" value="XM_028670113.1"/>
</dbReference>
<feature type="transmembrane region" description="Helical" evidence="1">
    <location>
        <begin position="40"/>
        <end position="60"/>
    </location>
</feature>
<evidence type="ECO:0000313" key="3">
    <source>
        <dbReference type="Proteomes" id="UP000220797"/>
    </source>
</evidence>
<dbReference type="EMBL" id="CVMV01000021">
    <property type="protein sequence ID" value="CRG94076.1"/>
    <property type="molecule type" value="Genomic_DNA"/>
</dbReference>
<organism evidence="2 3">
    <name type="scientific">Plasmodium gallinaceum</name>
    <dbReference type="NCBI Taxonomy" id="5849"/>
    <lineage>
        <taxon>Eukaryota</taxon>
        <taxon>Sar</taxon>
        <taxon>Alveolata</taxon>
        <taxon>Apicomplexa</taxon>
        <taxon>Aconoidasida</taxon>
        <taxon>Haemosporida</taxon>
        <taxon>Plasmodiidae</taxon>
        <taxon>Plasmodium</taxon>
        <taxon>Plasmodium (Haemamoeba)</taxon>
    </lineage>
</organism>
<gene>
    <name evidence="2" type="ORF">PGAL8A_00178800</name>
</gene>
<protein>
    <submittedName>
        <fullName evidence="2">Uncharacterized protein</fullName>
    </submittedName>
</protein>
<comment type="caution">
    <text evidence="2">The sequence shown here is derived from an EMBL/GenBank/DDBJ whole genome shotgun (WGS) entry which is preliminary data.</text>
</comment>
<evidence type="ECO:0000256" key="1">
    <source>
        <dbReference type="SAM" id="Phobius"/>
    </source>
</evidence>
<keyword evidence="1" id="KW-0472">Membrane</keyword>
<evidence type="ECO:0000313" key="2">
    <source>
        <dbReference type="EMBL" id="CRG94076.1"/>
    </source>
</evidence>
<dbReference type="GeneID" id="39730315"/>
<sequence length="96" mass="11451">MSYNQNNTTATPAVPLNTTLEDKPLISNNNTYNDSPTNKIIFIFFYIIYIIMTIYTFILFRYAHYRRSRNNNFDLISIDSGYFENFHEDEQEENVD</sequence>
<name>A0A1J1GP55_PLAGA</name>
<proteinExistence type="predicted"/>
<keyword evidence="1" id="KW-0812">Transmembrane</keyword>
<dbReference type="AlphaFoldDB" id="A0A1J1GP55"/>
<reference evidence="2" key="1">
    <citation type="submission" date="2015-04" db="EMBL/GenBank/DDBJ databases">
        <authorList>
            <consortium name="Pathogen Informatics"/>
        </authorList>
    </citation>
    <scope>NUCLEOTIDE SEQUENCE [LARGE SCALE GENOMIC DNA]</scope>
    <source>
        <strain evidence="2">8A</strain>
    </source>
</reference>